<dbReference type="PANTHER" id="PTHR34219:SF1">
    <property type="entry name" value="PEPSY DOMAIN-CONTAINING PROTEIN"/>
    <property type="match status" value="1"/>
</dbReference>
<organism evidence="3 4">
    <name type="scientific">Allorhizobium taibaishanense</name>
    <dbReference type="NCBI Taxonomy" id="887144"/>
    <lineage>
        <taxon>Bacteria</taxon>
        <taxon>Pseudomonadati</taxon>
        <taxon>Pseudomonadota</taxon>
        <taxon>Alphaproteobacteria</taxon>
        <taxon>Hyphomicrobiales</taxon>
        <taxon>Rhizobiaceae</taxon>
        <taxon>Rhizobium/Agrobacterium group</taxon>
        <taxon>Allorhizobium</taxon>
    </lineage>
</organism>
<dbReference type="STRING" id="887144.BJF91_01065"/>
<keyword evidence="1" id="KW-1133">Transmembrane helix</keyword>
<evidence type="ECO:0000313" key="3">
    <source>
        <dbReference type="EMBL" id="OLP48774.1"/>
    </source>
</evidence>
<feature type="transmembrane region" description="Helical" evidence="1">
    <location>
        <begin position="27"/>
        <end position="51"/>
    </location>
</feature>
<evidence type="ECO:0000313" key="5">
    <source>
        <dbReference type="Proteomes" id="UP000544107"/>
    </source>
</evidence>
<feature type="transmembrane region" description="Helical" evidence="1">
    <location>
        <begin position="156"/>
        <end position="176"/>
    </location>
</feature>
<dbReference type="OrthoDB" id="9791166at2"/>
<dbReference type="EMBL" id="JACIED010000004">
    <property type="protein sequence ID" value="MBB4009137.1"/>
    <property type="molecule type" value="Genomic_DNA"/>
</dbReference>
<evidence type="ECO:0000256" key="1">
    <source>
        <dbReference type="SAM" id="Phobius"/>
    </source>
</evidence>
<reference evidence="3 4" key="1">
    <citation type="submission" date="2016-09" db="EMBL/GenBank/DDBJ databases">
        <title>Rhizobium oryziradicis sp. nov., isolated from the root of rice.</title>
        <authorList>
            <person name="Zhao J."/>
            <person name="Zhang X."/>
        </authorList>
    </citation>
    <scope>NUCLEOTIDE SEQUENCE [LARGE SCALE GENOMIC DNA]</scope>
    <source>
        <strain evidence="3 4">14971</strain>
    </source>
</reference>
<dbReference type="InterPro" id="IPR005625">
    <property type="entry name" value="PepSY-ass_TM"/>
</dbReference>
<dbReference type="EMBL" id="MKIN01000023">
    <property type="protein sequence ID" value="OLP48774.1"/>
    <property type="molecule type" value="Genomic_DNA"/>
</dbReference>
<dbReference type="PANTHER" id="PTHR34219">
    <property type="entry name" value="IRON-REGULATED INNER MEMBRANE PROTEIN-RELATED"/>
    <property type="match status" value="1"/>
</dbReference>
<feature type="transmembrane region" description="Helical" evidence="1">
    <location>
        <begin position="206"/>
        <end position="227"/>
    </location>
</feature>
<accession>A0A1Q9A2X7</accession>
<sequence>MTLVTSMPAEKPAIASTRGFYLAAWRWHFYAGLYVAPFLIMLAITGLIMMWSATLVGRDGEKAFSVTPAATKTTVSQQADAALANVPDGTLAHYIAPSTPESVAVFRVDRGEAAIMVAVNPYDAQVLGQWDRRSALYDLANSIHSDLLIGTIGDRLIEIAAGFGIVLVITGLYMWWPRNGEGFSALLFPRFTEKGRQLWKALHRTIGFYASILLLVFLVSGLSWAGVWGAKFTQAWSTFPIGKWSDAPLSDATHASMNHGSIKDVPWTLEEAPMPMSGSDAGHPGLGHGQPATLDNVIAFARAIGFGSGSDQRFQLNFPKDETGVWSISRDTMSSDSTDPLSDRTVHIDRYTGKVLADIKYENYGLAGKAMALGVSFHMGTIGLWNLVLVTVYCLAVIFLSVSGFVLWWKRRPKGASRLVAPAYPADMRLWKTGALVMLVTSLLFPLTGATLLAVLVIDMLLIRRIKPLKRALS</sequence>
<dbReference type="RefSeq" id="WP_075616085.1">
    <property type="nucleotide sequence ID" value="NZ_JACIED010000004.1"/>
</dbReference>
<keyword evidence="1" id="KW-0472">Membrane</keyword>
<feature type="transmembrane region" description="Helical" evidence="1">
    <location>
        <begin position="435"/>
        <end position="462"/>
    </location>
</feature>
<keyword evidence="4" id="KW-1185">Reference proteome</keyword>
<keyword evidence="1" id="KW-0812">Transmembrane</keyword>
<reference evidence="2 5" key="2">
    <citation type="submission" date="2020-08" db="EMBL/GenBank/DDBJ databases">
        <title>Genomic Encyclopedia of Type Strains, Phase IV (KMG-IV): sequencing the most valuable type-strain genomes for metagenomic binning, comparative biology and taxonomic classification.</title>
        <authorList>
            <person name="Goeker M."/>
        </authorList>
    </citation>
    <scope>NUCLEOTIDE SEQUENCE [LARGE SCALE GENOMIC DNA]</scope>
    <source>
        <strain evidence="2 5">DSM 100021</strain>
    </source>
</reference>
<comment type="caution">
    <text evidence="3">The sequence shown here is derived from an EMBL/GenBank/DDBJ whole genome shotgun (WGS) entry which is preliminary data.</text>
</comment>
<dbReference type="AlphaFoldDB" id="A0A1Q9A2X7"/>
<gene>
    <name evidence="3" type="ORF">BJF91_01065</name>
    <name evidence="2" type="ORF">GGQ71_003419</name>
</gene>
<name>A0A1Q9A2X7_9HYPH</name>
<dbReference type="Pfam" id="PF03929">
    <property type="entry name" value="PepSY_TM"/>
    <property type="match status" value="1"/>
</dbReference>
<protein>
    <submittedName>
        <fullName evidence="2">Putative iron-regulated membrane protein</fullName>
    </submittedName>
</protein>
<dbReference type="Proteomes" id="UP000185598">
    <property type="component" value="Unassembled WGS sequence"/>
</dbReference>
<evidence type="ECO:0000313" key="4">
    <source>
        <dbReference type="Proteomes" id="UP000185598"/>
    </source>
</evidence>
<dbReference type="Proteomes" id="UP000544107">
    <property type="component" value="Unassembled WGS sequence"/>
</dbReference>
<feature type="transmembrane region" description="Helical" evidence="1">
    <location>
        <begin position="384"/>
        <end position="409"/>
    </location>
</feature>
<evidence type="ECO:0000313" key="2">
    <source>
        <dbReference type="EMBL" id="MBB4009137.1"/>
    </source>
</evidence>
<proteinExistence type="predicted"/>